<feature type="region of interest" description="Disordered" evidence="10">
    <location>
        <begin position="37"/>
        <end position="66"/>
    </location>
</feature>
<keyword evidence="8" id="KW-0496">Mitochondrion</keyword>
<dbReference type="AlphaFoldDB" id="A0A4S4KPX8"/>
<dbReference type="GO" id="GO:0046872">
    <property type="term" value="F:metal ion binding"/>
    <property type="evidence" value="ECO:0007669"/>
    <property type="project" value="UniProtKB-KW"/>
</dbReference>
<feature type="compositionally biased region" description="Acidic residues" evidence="10">
    <location>
        <begin position="258"/>
        <end position="267"/>
    </location>
</feature>
<dbReference type="PROSITE" id="PS50305">
    <property type="entry name" value="SIRTUIN"/>
    <property type="match status" value="1"/>
</dbReference>
<evidence type="ECO:0000259" key="11">
    <source>
        <dbReference type="PROSITE" id="PS50305"/>
    </source>
</evidence>
<evidence type="ECO:0000313" key="13">
    <source>
        <dbReference type="Proteomes" id="UP000309038"/>
    </source>
</evidence>
<dbReference type="InterPro" id="IPR026590">
    <property type="entry name" value="Ssirtuin_cat_dom"/>
</dbReference>
<dbReference type="InterPro" id="IPR050134">
    <property type="entry name" value="NAD-dep_sirtuin_deacylases"/>
</dbReference>
<name>A0A4S4KPX8_9APHY</name>
<comment type="similarity">
    <text evidence="3">Belongs to the sirtuin family. Class I subfamily.</text>
</comment>
<dbReference type="EMBL" id="SGPJ01000044">
    <property type="protein sequence ID" value="THH00649.1"/>
    <property type="molecule type" value="Genomic_DNA"/>
</dbReference>
<dbReference type="Gene3D" id="3.30.1600.10">
    <property type="entry name" value="SIR2/SIRT2 'Small Domain"/>
    <property type="match status" value="1"/>
</dbReference>
<dbReference type="InterPro" id="IPR003000">
    <property type="entry name" value="Sirtuin"/>
</dbReference>
<feature type="binding site" evidence="9">
    <location>
        <position position="206"/>
    </location>
    <ligand>
        <name>Zn(2+)</name>
        <dbReference type="ChEBI" id="CHEBI:29105"/>
    </ligand>
</feature>
<comment type="caution">
    <text evidence="12">The sequence shown here is derived from an EMBL/GenBank/DDBJ whole genome shotgun (WGS) entry which is preliminary data.</text>
</comment>
<dbReference type="Gene3D" id="3.40.50.1220">
    <property type="entry name" value="TPP-binding domain"/>
    <property type="match status" value="1"/>
</dbReference>
<evidence type="ECO:0000256" key="6">
    <source>
        <dbReference type="ARBA" id="ARBA00022833"/>
    </source>
</evidence>
<evidence type="ECO:0000256" key="3">
    <source>
        <dbReference type="ARBA" id="ARBA00006924"/>
    </source>
</evidence>
<evidence type="ECO:0000256" key="10">
    <source>
        <dbReference type="SAM" id="MobiDB-lite"/>
    </source>
</evidence>
<keyword evidence="4" id="KW-0808">Transferase</keyword>
<evidence type="ECO:0000256" key="2">
    <source>
        <dbReference type="ARBA" id="ARBA00004173"/>
    </source>
</evidence>
<protein>
    <recommendedName>
        <fullName evidence="11">Deacetylase sirtuin-type domain-containing protein</fullName>
    </recommendedName>
</protein>
<keyword evidence="5 9" id="KW-0479">Metal-binding</keyword>
<feature type="compositionally biased region" description="Low complexity" evidence="10">
    <location>
        <begin position="49"/>
        <end position="61"/>
    </location>
</feature>
<dbReference type="GO" id="GO:0005634">
    <property type="term" value="C:nucleus"/>
    <property type="evidence" value="ECO:0007669"/>
    <property type="project" value="TreeGrafter"/>
</dbReference>
<evidence type="ECO:0000256" key="7">
    <source>
        <dbReference type="ARBA" id="ARBA00023027"/>
    </source>
</evidence>
<dbReference type="Proteomes" id="UP000309038">
    <property type="component" value="Unassembled WGS sequence"/>
</dbReference>
<evidence type="ECO:0000256" key="9">
    <source>
        <dbReference type="PROSITE-ProRule" id="PRU00236"/>
    </source>
</evidence>
<evidence type="ECO:0000256" key="1">
    <source>
        <dbReference type="ARBA" id="ARBA00001947"/>
    </source>
</evidence>
<feature type="region of interest" description="Disordered" evidence="10">
    <location>
        <begin position="251"/>
        <end position="271"/>
    </location>
</feature>
<evidence type="ECO:0000256" key="5">
    <source>
        <dbReference type="ARBA" id="ARBA00022723"/>
    </source>
</evidence>
<feature type="binding site" evidence="9">
    <location>
        <position position="233"/>
    </location>
    <ligand>
        <name>Zn(2+)</name>
        <dbReference type="ChEBI" id="CHEBI:29105"/>
    </ligand>
</feature>
<dbReference type="PANTHER" id="PTHR11085:SF9">
    <property type="entry name" value="NAD-DEPENDENT PROTEIN DEACETYLASE SIRTUIN-1"/>
    <property type="match status" value="1"/>
</dbReference>
<dbReference type="GO" id="GO:0046970">
    <property type="term" value="F:histone H4K16 deacetylase activity, NAD-dependent"/>
    <property type="evidence" value="ECO:0007669"/>
    <property type="project" value="TreeGrafter"/>
</dbReference>
<dbReference type="GO" id="GO:0070403">
    <property type="term" value="F:NAD+ binding"/>
    <property type="evidence" value="ECO:0007669"/>
    <property type="project" value="InterPro"/>
</dbReference>
<dbReference type="GO" id="GO:0005739">
    <property type="term" value="C:mitochondrion"/>
    <property type="evidence" value="ECO:0007669"/>
    <property type="project" value="UniProtKB-SubCell"/>
</dbReference>
<keyword evidence="6 9" id="KW-0862">Zinc</keyword>
<reference evidence="12 13" key="1">
    <citation type="submission" date="2019-02" db="EMBL/GenBank/DDBJ databases">
        <title>Genome sequencing of the rare red list fungi Phlebia centrifuga.</title>
        <authorList>
            <person name="Buettner E."/>
            <person name="Kellner H."/>
        </authorList>
    </citation>
    <scope>NUCLEOTIDE SEQUENCE [LARGE SCALE GENOMIC DNA]</scope>
    <source>
        <strain evidence="12 13">DSM 108282</strain>
    </source>
</reference>
<feature type="binding site" evidence="9">
    <location>
        <position position="209"/>
    </location>
    <ligand>
        <name>Zn(2+)</name>
        <dbReference type="ChEBI" id="CHEBI:29105"/>
    </ligand>
</feature>
<feature type="binding site" evidence="9">
    <location>
        <position position="230"/>
    </location>
    <ligand>
        <name>Zn(2+)</name>
        <dbReference type="ChEBI" id="CHEBI:29105"/>
    </ligand>
</feature>
<feature type="compositionally biased region" description="Pro residues" evidence="10">
    <location>
        <begin position="431"/>
        <end position="440"/>
    </location>
</feature>
<dbReference type="SUPFAM" id="SSF52467">
    <property type="entry name" value="DHS-like NAD/FAD-binding domain"/>
    <property type="match status" value="1"/>
</dbReference>
<evidence type="ECO:0000256" key="8">
    <source>
        <dbReference type="ARBA" id="ARBA00023128"/>
    </source>
</evidence>
<accession>A0A4S4KPX8</accession>
<feature type="region of interest" description="Disordered" evidence="10">
    <location>
        <begin position="426"/>
        <end position="459"/>
    </location>
</feature>
<evidence type="ECO:0000313" key="12">
    <source>
        <dbReference type="EMBL" id="THH00649.1"/>
    </source>
</evidence>
<feature type="active site" description="Proton acceptor" evidence="9">
    <location>
        <position position="198"/>
    </location>
</feature>
<proteinExistence type="inferred from homology"/>
<dbReference type="PANTHER" id="PTHR11085">
    <property type="entry name" value="NAD-DEPENDENT PROTEIN DEACYLASE SIRTUIN-5, MITOCHONDRIAL-RELATED"/>
    <property type="match status" value="1"/>
</dbReference>
<organism evidence="12 13">
    <name type="scientific">Hermanssonia centrifuga</name>
    <dbReference type="NCBI Taxonomy" id="98765"/>
    <lineage>
        <taxon>Eukaryota</taxon>
        <taxon>Fungi</taxon>
        <taxon>Dikarya</taxon>
        <taxon>Basidiomycota</taxon>
        <taxon>Agaricomycotina</taxon>
        <taxon>Agaricomycetes</taxon>
        <taxon>Polyporales</taxon>
        <taxon>Meruliaceae</taxon>
        <taxon>Hermanssonia</taxon>
    </lineage>
</organism>
<comment type="cofactor">
    <cofactor evidence="1">
        <name>Zn(2+)</name>
        <dbReference type="ChEBI" id="CHEBI:29105"/>
    </cofactor>
</comment>
<dbReference type="InterPro" id="IPR026591">
    <property type="entry name" value="Sirtuin_cat_small_dom_sf"/>
</dbReference>
<gene>
    <name evidence="12" type="ORF">EW026_g1935</name>
</gene>
<dbReference type="InterPro" id="IPR029035">
    <property type="entry name" value="DHS-like_NAD/FAD-binding_dom"/>
</dbReference>
<dbReference type="Pfam" id="PF02146">
    <property type="entry name" value="SIR2"/>
    <property type="match status" value="1"/>
</dbReference>
<feature type="domain" description="Deacetylase sirtuin-type" evidence="11">
    <location>
        <begin position="69"/>
        <end position="365"/>
    </location>
</feature>
<sequence>MYALQVRAFIEASEVVDIDPDTIEDILDGFNGDIHVEGDSDDEEDMPDAFAEGNAGAQAQAEQEEDEEDEEFNILLEEAEIAWSDEETKLMMSDLKENGISVSCGIPDFRSRNGLYSMLQQKGEYELDDPQQMFDINYFRENPSSMFPPLIIYGHQFTECMQYFIPLLEEKGKLLRNYTQNIDTLETRAGVQRVLQCHGSFATASCINCHMKVPGNAIESDIMQQKIPLCAVCAVKPVVLNVKVKKKGTKKKKKASPWEDDSEEEPDIPAYPPGIMKPDITFFGEKLTDDFDKALLEDRPQVDLLLVIGTSLKVSPVSEILTHLRHSVPQILINKTPVKHINPDIVLLGNADDIVQHLSRKLDWELPTGAVTPPAATVPGRSGLRKRPSSWFEIEPLRVGDSHVWLFEGAEGGKWVDDIEKRSRAVKLPSTPLPSKPGTPRPAENDVESARLAKKARTT</sequence>
<evidence type="ECO:0000256" key="4">
    <source>
        <dbReference type="ARBA" id="ARBA00022679"/>
    </source>
</evidence>
<keyword evidence="13" id="KW-1185">Reference proteome</keyword>
<keyword evidence="7" id="KW-0520">NAD</keyword>
<comment type="subcellular location">
    <subcellularLocation>
        <location evidence="2">Mitochondrion</location>
    </subcellularLocation>
</comment>